<dbReference type="RefSeq" id="WP_153361904.1">
    <property type="nucleotide sequence ID" value="NZ_JABGDC010000236.1"/>
</dbReference>
<dbReference type="AlphaFoldDB" id="A0A562IP84"/>
<organism evidence="2 3">
    <name type="scientific">Modestobacter roseus</name>
    <dbReference type="NCBI Taxonomy" id="1181884"/>
    <lineage>
        <taxon>Bacteria</taxon>
        <taxon>Bacillati</taxon>
        <taxon>Actinomycetota</taxon>
        <taxon>Actinomycetes</taxon>
        <taxon>Geodermatophilales</taxon>
        <taxon>Geodermatophilaceae</taxon>
        <taxon>Modestobacter</taxon>
    </lineage>
</organism>
<keyword evidence="3" id="KW-1185">Reference proteome</keyword>
<sequence length="251" mass="26522">MTRVLLLGESWFVHSIHQKGVDSFTTSEFTLGGAEFVVALRGRGHEVRHVPAHEIVDVVPGTGAQLRELADVVVVSDVGANTFQLPPATFTRSLAQPDRTVVLRDFTAAGGGLLMVGGYLTFAGIDARARWGRTPLAEALPVTVLDRDDRVELPAGAAPTRVGDHPVTAGLPATWPALLGLNEVLARPGAAVLAECAGHPLLVVGAHGAGRTAAFTSDLAPHWAPPGFTGWAHYPTLFDRTVRWLSGEEIA</sequence>
<evidence type="ECO:0000313" key="3">
    <source>
        <dbReference type="Proteomes" id="UP000321490"/>
    </source>
</evidence>
<reference evidence="2 3" key="1">
    <citation type="submission" date="2019-07" db="EMBL/GenBank/DDBJ databases">
        <title>R&amp;d 2014.</title>
        <authorList>
            <person name="Klenk H.-P."/>
        </authorList>
    </citation>
    <scope>NUCLEOTIDE SEQUENCE [LARGE SCALE GENOMIC DNA]</scope>
    <source>
        <strain evidence="2 3">DSM 45764</strain>
    </source>
</reference>
<protein>
    <submittedName>
        <fullName evidence="2">Putative membrane protein</fullName>
    </submittedName>
</protein>
<dbReference type="InterPro" id="IPR029062">
    <property type="entry name" value="Class_I_gatase-like"/>
</dbReference>
<accession>A0A562IP84</accession>
<dbReference type="Pfam" id="PF07090">
    <property type="entry name" value="GATase1_like"/>
    <property type="match status" value="1"/>
</dbReference>
<gene>
    <name evidence="2" type="ORF">JD78_01313</name>
</gene>
<proteinExistence type="predicted"/>
<dbReference type="PANTHER" id="PTHR37947">
    <property type="entry name" value="BLL2462 PROTEIN"/>
    <property type="match status" value="1"/>
</dbReference>
<feature type="domain" description="Putative glutamine amidotransferase" evidence="1">
    <location>
        <begin position="3"/>
        <end position="245"/>
    </location>
</feature>
<evidence type="ECO:0000313" key="2">
    <source>
        <dbReference type="EMBL" id="TWH72791.1"/>
    </source>
</evidence>
<evidence type="ECO:0000259" key="1">
    <source>
        <dbReference type="Pfam" id="PF07090"/>
    </source>
</evidence>
<comment type="caution">
    <text evidence="2">The sequence shown here is derived from an EMBL/GenBank/DDBJ whole genome shotgun (WGS) entry which is preliminary data.</text>
</comment>
<dbReference type="InterPro" id="IPR010768">
    <property type="entry name" value="GATase1-like"/>
</dbReference>
<dbReference type="OrthoDB" id="9781333at2"/>
<dbReference type="SUPFAM" id="SSF52317">
    <property type="entry name" value="Class I glutamine amidotransferase-like"/>
    <property type="match status" value="1"/>
</dbReference>
<name>A0A562IP84_9ACTN</name>
<dbReference type="Proteomes" id="UP000321490">
    <property type="component" value="Unassembled WGS sequence"/>
</dbReference>
<dbReference type="PANTHER" id="PTHR37947:SF1">
    <property type="entry name" value="BLL2462 PROTEIN"/>
    <property type="match status" value="1"/>
</dbReference>
<dbReference type="Gene3D" id="3.40.50.880">
    <property type="match status" value="1"/>
</dbReference>
<dbReference type="EMBL" id="VLKF01000001">
    <property type="protein sequence ID" value="TWH72791.1"/>
    <property type="molecule type" value="Genomic_DNA"/>
</dbReference>